<dbReference type="PaxDb" id="4097-A0A1S4BDV6"/>
<reference evidence="2" key="1">
    <citation type="submission" date="2025-08" db="UniProtKB">
        <authorList>
            <consortium name="RefSeq"/>
        </authorList>
    </citation>
    <scope>IDENTIFICATION</scope>
</reference>
<evidence type="ECO:0000313" key="2">
    <source>
        <dbReference type="RefSeq" id="XP_016487013.1"/>
    </source>
</evidence>
<protein>
    <submittedName>
        <fullName evidence="2">Uncharacterized protein</fullName>
    </submittedName>
</protein>
<sequence length="195" mass="21782">MAPPNDTSSSIPSPTDPTLTPENQTTPLANHQNITSPNIVASSNTIISLNNKEQLISINTAAQAPLKLTTTNYKSWQYQWDTLLTAYNFLQFIYEPPSIVATYAYRRQDHLIRSAMVASLSPEITPFVTDDKTSYALWQNLATTYAKPLRARIISLREDLNNIIKGNLSITVYFQKIKKICTKLASVGVHISTVH</sequence>
<dbReference type="PANTHER" id="PTHR47481:SF33">
    <property type="entry name" value="RETROTRANSPOSON COPIA-LIKE N-TERMINAL DOMAIN-CONTAINING PROTEIN"/>
    <property type="match status" value="1"/>
</dbReference>
<feature type="compositionally biased region" description="Polar residues" evidence="1">
    <location>
        <begin position="22"/>
        <end position="34"/>
    </location>
</feature>
<feature type="compositionally biased region" description="Low complexity" evidence="1">
    <location>
        <begin position="1"/>
        <end position="21"/>
    </location>
</feature>
<name>A0A1S4BDV6_TOBAC</name>
<dbReference type="RefSeq" id="XP_016487013.1">
    <property type="nucleotide sequence ID" value="XM_016631527.1"/>
</dbReference>
<accession>A0A1S4BDV6</accession>
<dbReference type="Pfam" id="PF14223">
    <property type="entry name" value="Retrotran_gag_2"/>
    <property type="match status" value="1"/>
</dbReference>
<dbReference type="KEGG" id="nta:107807193"/>
<dbReference type="PANTHER" id="PTHR47481">
    <property type="match status" value="1"/>
</dbReference>
<proteinExistence type="predicted"/>
<feature type="region of interest" description="Disordered" evidence="1">
    <location>
        <begin position="1"/>
        <end position="34"/>
    </location>
</feature>
<organism evidence="2">
    <name type="scientific">Nicotiana tabacum</name>
    <name type="common">Common tobacco</name>
    <dbReference type="NCBI Taxonomy" id="4097"/>
    <lineage>
        <taxon>Eukaryota</taxon>
        <taxon>Viridiplantae</taxon>
        <taxon>Streptophyta</taxon>
        <taxon>Embryophyta</taxon>
        <taxon>Tracheophyta</taxon>
        <taxon>Spermatophyta</taxon>
        <taxon>Magnoliopsida</taxon>
        <taxon>eudicotyledons</taxon>
        <taxon>Gunneridae</taxon>
        <taxon>Pentapetalae</taxon>
        <taxon>asterids</taxon>
        <taxon>lamiids</taxon>
        <taxon>Solanales</taxon>
        <taxon>Solanaceae</taxon>
        <taxon>Nicotianoideae</taxon>
        <taxon>Nicotianeae</taxon>
        <taxon>Nicotiana</taxon>
    </lineage>
</organism>
<evidence type="ECO:0000256" key="1">
    <source>
        <dbReference type="SAM" id="MobiDB-lite"/>
    </source>
</evidence>
<gene>
    <name evidence="2" type="primary">LOC107807193</name>
</gene>
<dbReference type="AlphaFoldDB" id="A0A1S4BDV6"/>
<dbReference type="OrthoDB" id="1301509at2759"/>